<protein>
    <submittedName>
        <fullName evidence="2">Uncharacterized protein</fullName>
    </submittedName>
</protein>
<reference evidence="2" key="1">
    <citation type="submission" date="2022-11" db="UniProtKB">
        <authorList>
            <consortium name="WormBaseParasite"/>
        </authorList>
    </citation>
    <scope>IDENTIFICATION</scope>
</reference>
<dbReference type="AlphaFoldDB" id="A0A915CQG6"/>
<accession>A0A915CQG6</accession>
<name>A0A915CQG6_9BILA</name>
<keyword evidence="1" id="KW-1185">Reference proteome</keyword>
<evidence type="ECO:0000313" key="2">
    <source>
        <dbReference type="WBParaSite" id="jg11117"/>
    </source>
</evidence>
<organism evidence="1 2">
    <name type="scientific">Ditylenchus dipsaci</name>
    <dbReference type="NCBI Taxonomy" id="166011"/>
    <lineage>
        <taxon>Eukaryota</taxon>
        <taxon>Metazoa</taxon>
        <taxon>Ecdysozoa</taxon>
        <taxon>Nematoda</taxon>
        <taxon>Chromadorea</taxon>
        <taxon>Rhabditida</taxon>
        <taxon>Tylenchina</taxon>
        <taxon>Tylenchomorpha</taxon>
        <taxon>Sphaerularioidea</taxon>
        <taxon>Anguinidae</taxon>
        <taxon>Anguininae</taxon>
        <taxon>Ditylenchus</taxon>
    </lineage>
</organism>
<sequence length="109" mass="12564">MKHKEGKTAKIIRQDLRSSPNIVNVPMLDQIENVIRIRVKQSSHQGLPHTRFKRQASRDMAKCAQPTVQRIVLLEQENRVLQILCWGQKESMQTCRYDDEEGGPNPLSS</sequence>
<evidence type="ECO:0000313" key="1">
    <source>
        <dbReference type="Proteomes" id="UP000887574"/>
    </source>
</evidence>
<proteinExistence type="predicted"/>
<dbReference type="Proteomes" id="UP000887574">
    <property type="component" value="Unplaced"/>
</dbReference>
<dbReference type="WBParaSite" id="jg11117">
    <property type="protein sequence ID" value="jg11117"/>
    <property type="gene ID" value="jg11117"/>
</dbReference>